<comment type="subunit">
    <text evidence="1">Monomer.</text>
</comment>
<gene>
    <name evidence="9" type="ORF">IMG5_060910</name>
</gene>
<dbReference type="InterPro" id="IPR008271">
    <property type="entry name" value="Ser/Thr_kinase_AS"/>
</dbReference>
<dbReference type="RefSeq" id="XP_004037127.1">
    <property type="nucleotide sequence ID" value="XM_004037079.1"/>
</dbReference>
<evidence type="ECO:0000256" key="7">
    <source>
        <dbReference type="SAM" id="MobiDB-lite"/>
    </source>
</evidence>
<dbReference type="Gene3D" id="1.10.510.10">
    <property type="entry name" value="Transferase(Phosphotransferase) domain 1"/>
    <property type="match status" value="1"/>
</dbReference>
<reference evidence="9 10" key="1">
    <citation type="submission" date="2011-07" db="EMBL/GenBank/DDBJ databases">
        <authorList>
            <person name="Coyne R."/>
            <person name="Brami D."/>
            <person name="Johnson J."/>
            <person name="Hostetler J."/>
            <person name="Hannick L."/>
            <person name="Clark T."/>
            <person name="Cassidy-Hanley D."/>
            <person name="Inman J."/>
        </authorList>
    </citation>
    <scope>NUCLEOTIDE SEQUENCE [LARGE SCALE GENOMIC DNA]</scope>
    <source>
        <strain evidence="9 10">G5</strain>
    </source>
</reference>
<feature type="compositionally biased region" description="Acidic residues" evidence="7">
    <location>
        <begin position="547"/>
        <end position="559"/>
    </location>
</feature>
<dbReference type="GO" id="GO:0004672">
    <property type="term" value="F:protein kinase activity"/>
    <property type="evidence" value="ECO:0007669"/>
    <property type="project" value="InterPro"/>
</dbReference>
<dbReference type="PROSITE" id="PS00108">
    <property type="entry name" value="PROTEIN_KINASE_ST"/>
    <property type="match status" value="1"/>
</dbReference>
<keyword evidence="2" id="KW-0808">Transferase</keyword>
<proteinExistence type="predicted"/>
<dbReference type="PANTHER" id="PTHR48016:SF56">
    <property type="entry name" value="MAPKK KINASE"/>
    <property type="match status" value="1"/>
</dbReference>
<dbReference type="EMBL" id="GL983507">
    <property type="protein sequence ID" value="EGR33141.1"/>
    <property type="molecule type" value="Genomic_DNA"/>
</dbReference>
<dbReference type="PANTHER" id="PTHR48016">
    <property type="entry name" value="MAP KINASE KINASE KINASE SSK2-RELATED-RELATED"/>
    <property type="match status" value="1"/>
</dbReference>
<evidence type="ECO:0000256" key="3">
    <source>
        <dbReference type="ARBA" id="ARBA00022741"/>
    </source>
</evidence>
<dbReference type="eggNOG" id="KOG0198">
    <property type="taxonomic scope" value="Eukaryota"/>
</dbReference>
<feature type="binding site" evidence="6">
    <location>
        <position position="164"/>
    </location>
    <ligand>
        <name>ATP</name>
        <dbReference type="ChEBI" id="CHEBI:30616"/>
    </ligand>
</feature>
<sequence>NMGNIIESCKKDLENGIANKAEVNEIIDKANQKAIEEKKSTLYKFNQQNKQDNYQNQENNQSIQDSEYSYSQYSQYQENQQDAKNIYYSQTFSLNLQNNNDKYFSQNDNLYYQNNYKCQKLEKLEQQKIRWNKGEINDIFLGSGSFGQVFQAMNQDTGEIMAVKEISFNENNIQDKIDKINQIKCEIENLKKLRHQNIVRYLGVNEKDNQICIFLEYVPGGSISQLLCKYGKFNETLIRKFTEQILFGLEYLHVHEIIHRDIKGANVLVDENGICKLADFGSAKKIIEEKTYNNSIRGTPYWMAPETIKQQGSGRFADIWSLGCTIIEMATQKPPWNEKSPYQAMFCIASSKDPPEIPAFLSDDCKDFIQKCLKINPLERYNVRQLLNHQFITYRQKSSSVSKTNQQNYIKEENLSLTNSNKTIQIMNPQIIQLNINSLSKKNEFKNDQKNKWVKLGSKSEIPEEQKQQTSNEQQLKKSLVQNQKYNEAIQRLKLKNKAKLDNEIQSNQSQNQHSKNNSLNNKYQNEQQTDKNQDNECQIKLQSSDSESEDGGIIENIDEGQNQKSCPQKKV</sequence>
<dbReference type="InParanoid" id="G0QNR1"/>
<dbReference type="SUPFAM" id="SSF56112">
    <property type="entry name" value="Protein kinase-like (PK-like)"/>
    <property type="match status" value="1"/>
</dbReference>
<dbReference type="FunFam" id="1.10.510.10:FF:000571">
    <property type="entry name" value="Maternal embryonic leucine zipper kinase"/>
    <property type="match status" value="1"/>
</dbReference>
<feature type="region of interest" description="Disordered" evidence="7">
    <location>
        <begin position="504"/>
        <end position="572"/>
    </location>
</feature>
<dbReference type="GO" id="GO:0005524">
    <property type="term" value="F:ATP binding"/>
    <property type="evidence" value="ECO:0007669"/>
    <property type="project" value="UniProtKB-UniRule"/>
</dbReference>
<evidence type="ECO:0000259" key="8">
    <source>
        <dbReference type="PROSITE" id="PS50011"/>
    </source>
</evidence>
<evidence type="ECO:0000313" key="10">
    <source>
        <dbReference type="Proteomes" id="UP000008983"/>
    </source>
</evidence>
<keyword evidence="5 6" id="KW-0067">ATP-binding</keyword>
<keyword evidence="3 6" id="KW-0547">Nucleotide-binding</keyword>
<feature type="domain" description="Protein kinase" evidence="8">
    <location>
        <begin position="135"/>
        <end position="392"/>
    </location>
</feature>
<dbReference type="CDD" id="cd06606">
    <property type="entry name" value="STKc_MAPKKK"/>
    <property type="match status" value="1"/>
</dbReference>
<dbReference type="InterPro" id="IPR017441">
    <property type="entry name" value="Protein_kinase_ATP_BS"/>
</dbReference>
<dbReference type="PROSITE" id="PS50011">
    <property type="entry name" value="PROTEIN_KINASE_DOM"/>
    <property type="match status" value="1"/>
</dbReference>
<dbReference type="InterPro" id="IPR000719">
    <property type="entry name" value="Prot_kinase_dom"/>
</dbReference>
<organism evidence="9 10">
    <name type="scientific">Ichthyophthirius multifiliis</name>
    <name type="common">White spot disease agent</name>
    <name type="synonym">Ich</name>
    <dbReference type="NCBI Taxonomy" id="5932"/>
    <lineage>
        <taxon>Eukaryota</taxon>
        <taxon>Sar</taxon>
        <taxon>Alveolata</taxon>
        <taxon>Ciliophora</taxon>
        <taxon>Intramacronucleata</taxon>
        <taxon>Oligohymenophorea</taxon>
        <taxon>Hymenostomatida</taxon>
        <taxon>Ophryoglenina</taxon>
        <taxon>Ichthyophthirius</taxon>
    </lineage>
</organism>
<evidence type="ECO:0000256" key="5">
    <source>
        <dbReference type="ARBA" id="ARBA00022840"/>
    </source>
</evidence>
<dbReference type="InterPro" id="IPR050538">
    <property type="entry name" value="MAP_kinase_kinase_kinase"/>
</dbReference>
<dbReference type="Pfam" id="PF00069">
    <property type="entry name" value="Pkinase"/>
    <property type="match status" value="1"/>
</dbReference>
<feature type="non-terminal residue" evidence="9">
    <location>
        <position position="1"/>
    </location>
</feature>
<dbReference type="GeneID" id="14909317"/>
<dbReference type="OrthoDB" id="285405at2759"/>
<evidence type="ECO:0000256" key="6">
    <source>
        <dbReference type="PROSITE-ProRule" id="PRU10141"/>
    </source>
</evidence>
<evidence type="ECO:0000256" key="4">
    <source>
        <dbReference type="ARBA" id="ARBA00022777"/>
    </source>
</evidence>
<evidence type="ECO:0000256" key="2">
    <source>
        <dbReference type="ARBA" id="ARBA00022679"/>
    </source>
</evidence>
<dbReference type="Proteomes" id="UP000008983">
    <property type="component" value="Unassembled WGS sequence"/>
</dbReference>
<name>G0QNR1_ICHMU</name>
<feature type="region of interest" description="Disordered" evidence="7">
    <location>
        <begin position="457"/>
        <end position="477"/>
    </location>
</feature>
<evidence type="ECO:0000313" key="9">
    <source>
        <dbReference type="EMBL" id="EGR33141.1"/>
    </source>
</evidence>
<feature type="compositionally biased region" description="Polar residues" evidence="7">
    <location>
        <begin position="560"/>
        <end position="572"/>
    </location>
</feature>
<feature type="compositionally biased region" description="Low complexity" evidence="7">
    <location>
        <begin position="506"/>
        <end position="522"/>
    </location>
</feature>
<dbReference type="OMA" id="ITHDDNE"/>
<keyword evidence="10" id="KW-1185">Reference proteome</keyword>
<dbReference type="PROSITE" id="PS00107">
    <property type="entry name" value="PROTEIN_KINASE_ATP"/>
    <property type="match status" value="1"/>
</dbReference>
<protein>
    <recommendedName>
        <fullName evidence="8">Protein kinase domain-containing protein</fullName>
    </recommendedName>
</protein>
<dbReference type="SMART" id="SM00220">
    <property type="entry name" value="S_TKc"/>
    <property type="match status" value="1"/>
</dbReference>
<keyword evidence="4" id="KW-0418">Kinase</keyword>
<dbReference type="STRING" id="857967.G0QNR1"/>
<dbReference type="InterPro" id="IPR011009">
    <property type="entry name" value="Kinase-like_dom_sf"/>
</dbReference>
<accession>G0QNR1</accession>
<dbReference type="AlphaFoldDB" id="G0QNR1"/>
<evidence type="ECO:0000256" key="1">
    <source>
        <dbReference type="ARBA" id="ARBA00011245"/>
    </source>
</evidence>